<dbReference type="RefSeq" id="WP_060590012.1">
    <property type="nucleotide sequence ID" value="NZ_CP031418.1"/>
</dbReference>
<sequence>MALFPISSKFDGDFVLKLVAVDSENTIDEVAAAAAEHSVGIHVADQPGKVIRARAEGATEPFPRDMKLSETGLEPTDTVEFYFSEV</sequence>
<dbReference type="InterPro" id="IPR036713">
    <property type="entry name" value="TmoB-like_sf"/>
</dbReference>
<reference evidence="2" key="1">
    <citation type="submission" date="2015-03" db="EMBL/GenBank/DDBJ databases">
        <authorList>
            <consortium name="Pathogen Informatics"/>
        </authorList>
    </citation>
    <scope>NUCLEOTIDE SEQUENCE [LARGE SCALE GENOMIC DNA]</scope>
    <source>
        <strain evidence="2">NCTC11134</strain>
    </source>
</reference>
<dbReference type="Gene3D" id="3.10.20.270">
    <property type="entry name" value="TmoB-like"/>
    <property type="match status" value="1"/>
</dbReference>
<dbReference type="CDD" id="cd17042">
    <property type="entry name" value="Ubl_TmoB"/>
    <property type="match status" value="1"/>
</dbReference>
<dbReference type="AlphaFoldDB" id="A0A0H5NDW9"/>
<dbReference type="GO" id="GO:0004497">
    <property type="term" value="F:monooxygenase activity"/>
    <property type="evidence" value="ECO:0007669"/>
    <property type="project" value="UniProtKB-KW"/>
</dbReference>
<evidence type="ECO:0000313" key="1">
    <source>
        <dbReference type="EMBL" id="CRY73788.1"/>
    </source>
</evidence>
<accession>A0A0H5NDW9</accession>
<dbReference type="Proteomes" id="UP000057820">
    <property type="component" value="Chromosome 1"/>
</dbReference>
<dbReference type="InterPro" id="IPR009355">
    <property type="entry name" value="Toluene_mOase_B"/>
</dbReference>
<keyword evidence="1" id="KW-0503">Monooxygenase</keyword>
<dbReference type="SUPFAM" id="SSF110814">
    <property type="entry name" value="TmoB-like"/>
    <property type="match status" value="1"/>
</dbReference>
<protein>
    <submittedName>
        <fullName evidence="1">Toluene-4-monooxygenase system protein B</fullName>
        <ecNumber evidence="1">1.14.13.-</ecNumber>
    </submittedName>
</protein>
<gene>
    <name evidence="1" type="primary">tmoB</name>
    <name evidence="1" type="ORF">ERS450000_00313</name>
</gene>
<organism evidence="1 2">
    <name type="scientific">Nocardia farcinica</name>
    <dbReference type="NCBI Taxonomy" id="37329"/>
    <lineage>
        <taxon>Bacteria</taxon>
        <taxon>Bacillati</taxon>
        <taxon>Actinomycetota</taxon>
        <taxon>Actinomycetes</taxon>
        <taxon>Mycobacteriales</taxon>
        <taxon>Nocardiaceae</taxon>
        <taxon>Nocardia</taxon>
    </lineage>
</organism>
<dbReference type="Pfam" id="PF06234">
    <property type="entry name" value="TmoB"/>
    <property type="match status" value="1"/>
</dbReference>
<dbReference type="KEGG" id="nfr:ERS450000_00313"/>
<proteinExistence type="predicted"/>
<dbReference type="EC" id="1.14.13.-" evidence="1"/>
<name>A0A0H5NDW9_NOCFR</name>
<dbReference type="EMBL" id="LN868938">
    <property type="protein sequence ID" value="CRY73788.1"/>
    <property type="molecule type" value="Genomic_DNA"/>
</dbReference>
<evidence type="ECO:0000313" key="2">
    <source>
        <dbReference type="Proteomes" id="UP000057820"/>
    </source>
</evidence>
<keyword evidence="1" id="KW-0560">Oxidoreductase</keyword>